<evidence type="ECO:0000256" key="7">
    <source>
        <dbReference type="ARBA" id="ARBA00023136"/>
    </source>
</evidence>
<dbReference type="CDD" id="cd16017">
    <property type="entry name" value="LptA"/>
    <property type="match status" value="1"/>
</dbReference>
<dbReference type="PANTHER" id="PTHR30443">
    <property type="entry name" value="INNER MEMBRANE PROTEIN"/>
    <property type="match status" value="1"/>
</dbReference>
<evidence type="ECO:0000259" key="10">
    <source>
        <dbReference type="Pfam" id="PF00884"/>
    </source>
</evidence>
<dbReference type="InterPro" id="IPR058130">
    <property type="entry name" value="PEA_transf_C"/>
</dbReference>
<feature type="domain" description="Phosphoethanolamine transferase N-terminal" evidence="11">
    <location>
        <begin position="97"/>
        <end position="244"/>
    </location>
</feature>
<keyword evidence="5 9" id="KW-0812">Transmembrane</keyword>
<reference evidence="12" key="1">
    <citation type="submission" date="2018-06" db="EMBL/GenBank/DDBJ databases">
        <authorList>
            <person name="Zhirakovskaya E."/>
        </authorList>
    </citation>
    <scope>NUCLEOTIDE SEQUENCE</scope>
</reference>
<evidence type="ECO:0000256" key="2">
    <source>
        <dbReference type="ARBA" id="ARBA00022475"/>
    </source>
</evidence>
<feature type="transmembrane region" description="Helical" evidence="9">
    <location>
        <begin position="85"/>
        <end position="103"/>
    </location>
</feature>
<evidence type="ECO:0000256" key="5">
    <source>
        <dbReference type="ARBA" id="ARBA00022692"/>
    </source>
</evidence>
<evidence type="ECO:0000256" key="9">
    <source>
        <dbReference type="SAM" id="Phobius"/>
    </source>
</evidence>
<feature type="transmembrane region" description="Helical" evidence="9">
    <location>
        <begin position="162"/>
        <end position="182"/>
    </location>
</feature>
<evidence type="ECO:0000256" key="8">
    <source>
        <dbReference type="SAM" id="MobiDB-lite"/>
    </source>
</evidence>
<protein>
    <submittedName>
        <fullName evidence="12">Phosphoethanolamine transferase EptA</fullName>
    </submittedName>
</protein>
<dbReference type="GO" id="GO:0009244">
    <property type="term" value="P:lipopolysaccharide core region biosynthetic process"/>
    <property type="evidence" value="ECO:0007669"/>
    <property type="project" value="TreeGrafter"/>
</dbReference>
<dbReference type="EMBL" id="UOFJ01000516">
    <property type="protein sequence ID" value="VAW70363.1"/>
    <property type="molecule type" value="Genomic_DNA"/>
</dbReference>
<gene>
    <name evidence="12" type="ORF">MNBD_GAMMA10-697</name>
</gene>
<evidence type="ECO:0000313" key="12">
    <source>
        <dbReference type="EMBL" id="VAW70363.1"/>
    </source>
</evidence>
<dbReference type="InterPro" id="IPR040423">
    <property type="entry name" value="PEA_transferase"/>
</dbReference>
<evidence type="ECO:0000259" key="11">
    <source>
        <dbReference type="Pfam" id="PF08019"/>
    </source>
</evidence>
<keyword evidence="2" id="KW-1003">Cell membrane</keyword>
<dbReference type="SUPFAM" id="SSF53649">
    <property type="entry name" value="Alkaline phosphatase-like"/>
    <property type="match status" value="1"/>
</dbReference>
<keyword evidence="4 12" id="KW-0808">Transferase</keyword>
<keyword evidence="6 9" id="KW-1133">Transmembrane helix</keyword>
<dbReference type="InterPro" id="IPR000917">
    <property type="entry name" value="Sulfatase_N"/>
</dbReference>
<keyword evidence="7 9" id="KW-0472">Membrane</keyword>
<accession>A0A3B0Y1Q1</accession>
<evidence type="ECO:0000256" key="3">
    <source>
        <dbReference type="ARBA" id="ARBA00022519"/>
    </source>
</evidence>
<dbReference type="Pfam" id="PF00884">
    <property type="entry name" value="Sulfatase"/>
    <property type="match status" value="1"/>
</dbReference>
<feature type="transmembrane region" description="Helical" evidence="9">
    <location>
        <begin position="45"/>
        <end position="65"/>
    </location>
</feature>
<feature type="domain" description="Sulfatase N-terminal" evidence="10">
    <location>
        <begin position="276"/>
        <end position="563"/>
    </location>
</feature>
<dbReference type="Gene3D" id="3.40.720.10">
    <property type="entry name" value="Alkaline Phosphatase, subunit A"/>
    <property type="match status" value="1"/>
</dbReference>
<dbReference type="InterPro" id="IPR012549">
    <property type="entry name" value="EptA-like_N"/>
</dbReference>
<dbReference type="NCBIfam" id="NF028537">
    <property type="entry name" value="P_eth_NH2_trans"/>
    <property type="match status" value="1"/>
</dbReference>
<keyword evidence="3" id="KW-0997">Cell inner membrane</keyword>
<organism evidence="12">
    <name type="scientific">hydrothermal vent metagenome</name>
    <dbReference type="NCBI Taxonomy" id="652676"/>
    <lineage>
        <taxon>unclassified sequences</taxon>
        <taxon>metagenomes</taxon>
        <taxon>ecological metagenomes</taxon>
    </lineage>
</organism>
<dbReference type="PANTHER" id="PTHR30443:SF0">
    <property type="entry name" value="PHOSPHOETHANOLAMINE TRANSFERASE EPTA"/>
    <property type="match status" value="1"/>
</dbReference>
<dbReference type="GO" id="GO:0016776">
    <property type="term" value="F:phosphotransferase activity, phosphate group as acceptor"/>
    <property type="evidence" value="ECO:0007669"/>
    <property type="project" value="TreeGrafter"/>
</dbReference>
<feature type="transmembrane region" description="Helical" evidence="9">
    <location>
        <begin position="194"/>
        <end position="213"/>
    </location>
</feature>
<dbReference type="AlphaFoldDB" id="A0A3B0Y1Q1"/>
<sequence length="608" mass="69472">MLHQILCTRSNNHTNTGLIMKHLNPEKHYTMIENIKSIHLFKKPIKPSITVTTLILLSSLYIALFNNSTFWSSLNERMGENTSDNILVIASFFMFLTTILYAISSLFSRKKSIKYFLIFIIILSTSIAYFIDNLGTVISYSMIQNVFETDAHEAMDLLNVKIFLYIFIYTIIPSIFIISVKFKNRSVLTELKSRFSILLILTLITSSLVYTSYKEISFLSRENRELRFYINPVYPLVSLYKYIKISNKNTNQEMVKLYADSKISNVSLKSDKPSLLILVVGETARAKNFSLNGYIRNTTPELSREKIFNFSNTSSCGTATAESLPCMFSDIGHESFDLNAIRHRENLLDALNYAKIDVLWKENNSGCKGVCTRTETELMNTITDTDLCNNGECYDEILLHNLDKKISEISTDTVIILHQQGSHGPAYYKRVPEKYAVFKPSCDIKAVQDCSTEEVINSYDNTILYTDYFLSRVINTLKNKSTINTAMIYMSDHGESLGENGVYLHGLPYFMAPEEQTHIPFIVWLSPKIQTAQNIDTSCLQNNTQEKYSHDNLLHSVLGLMNVETKHYKPALDVFSACTQNQLLQLSQTNEDETNEPVLTERVLTEQL</sequence>
<name>A0A3B0Y1Q1_9ZZZZ</name>
<feature type="region of interest" description="Disordered" evidence="8">
    <location>
        <begin position="589"/>
        <end position="608"/>
    </location>
</feature>
<proteinExistence type="predicted"/>
<dbReference type="GO" id="GO:0005886">
    <property type="term" value="C:plasma membrane"/>
    <property type="evidence" value="ECO:0007669"/>
    <property type="project" value="UniProtKB-SubCell"/>
</dbReference>
<comment type="subcellular location">
    <subcellularLocation>
        <location evidence="1">Cell inner membrane</location>
        <topology evidence="1">Multi-pass membrane protein</topology>
    </subcellularLocation>
</comment>
<dbReference type="Pfam" id="PF08019">
    <property type="entry name" value="EptA_B_N"/>
    <property type="match status" value="1"/>
</dbReference>
<dbReference type="InterPro" id="IPR017850">
    <property type="entry name" value="Alkaline_phosphatase_core_sf"/>
</dbReference>
<evidence type="ECO:0000256" key="1">
    <source>
        <dbReference type="ARBA" id="ARBA00004429"/>
    </source>
</evidence>
<evidence type="ECO:0000256" key="4">
    <source>
        <dbReference type="ARBA" id="ARBA00022679"/>
    </source>
</evidence>
<evidence type="ECO:0000256" key="6">
    <source>
        <dbReference type="ARBA" id="ARBA00022989"/>
    </source>
</evidence>
<feature type="transmembrane region" description="Helical" evidence="9">
    <location>
        <begin position="115"/>
        <end position="142"/>
    </location>
</feature>